<dbReference type="OrthoDB" id="567787at2759"/>
<protein>
    <submittedName>
        <fullName evidence="1">Uncharacterized protein</fullName>
    </submittedName>
</protein>
<gene>
    <name evidence="1" type="ORF">GWI33_014261</name>
</gene>
<dbReference type="Proteomes" id="UP000625711">
    <property type="component" value="Unassembled WGS sequence"/>
</dbReference>
<accession>A0A834I2Y8</accession>
<name>A0A834I2Y8_RHYFE</name>
<sequence length="45" mass="5053">MVIKTATYSGMNLKGEVRESISLDEDDISDVEDEVFIRDGKNGFK</sequence>
<dbReference type="AlphaFoldDB" id="A0A834I2Y8"/>
<evidence type="ECO:0000313" key="1">
    <source>
        <dbReference type="EMBL" id="KAF7272994.1"/>
    </source>
</evidence>
<keyword evidence="2" id="KW-1185">Reference proteome</keyword>
<proteinExistence type="predicted"/>
<comment type="caution">
    <text evidence="1">The sequence shown here is derived from an EMBL/GenBank/DDBJ whole genome shotgun (WGS) entry which is preliminary data.</text>
</comment>
<feature type="non-terminal residue" evidence="1">
    <location>
        <position position="45"/>
    </location>
</feature>
<dbReference type="EMBL" id="JAACXV010013606">
    <property type="protein sequence ID" value="KAF7272994.1"/>
    <property type="molecule type" value="Genomic_DNA"/>
</dbReference>
<evidence type="ECO:0000313" key="2">
    <source>
        <dbReference type="Proteomes" id="UP000625711"/>
    </source>
</evidence>
<organism evidence="1 2">
    <name type="scientific">Rhynchophorus ferrugineus</name>
    <name type="common">Red palm weevil</name>
    <name type="synonym">Curculio ferrugineus</name>
    <dbReference type="NCBI Taxonomy" id="354439"/>
    <lineage>
        <taxon>Eukaryota</taxon>
        <taxon>Metazoa</taxon>
        <taxon>Ecdysozoa</taxon>
        <taxon>Arthropoda</taxon>
        <taxon>Hexapoda</taxon>
        <taxon>Insecta</taxon>
        <taxon>Pterygota</taxon>
        <taxon>Neoptera</taxon>
        <taxon>Endopterygota</taxon>
        <taxon>Coleoptera</taxon>
        <taxon>Polyphaga</taxon>
        <taxon>Cucujiformia</taxon>
        <taxon>Curculionidae</taxon>
        <taxon>Dryophthorinae</taxon>
        <taxon>Rhynchophorus</taxon>
    </lineage>
</organism>
<reference evidence="1" key="1">
    <citation type="submission" date="2020-08" db="EMBL/GenBank/DDBJ databases">
        <title>Genome sequencing and assembly of the red palm weevil Rhynchophorus ferrugineus.</title>
        <authorList>
            <person name="Dias G.B."/>
            <person name="Bergman C.M."/>
            <person name="Manee M."/>
        </authorList>
    </citation>
    <scope>NUCLEOTIDE SEQUENCE</scope>
    <source>
        <strain evidence="1">AA-2017</strain>
        <tissue evidence="1">Whole larva</tissue>
    </source>
</reference>